<evidence type="ECO:0000256" key="6">
    <source>
        <dbReference type="ARBA" id="ARBA00022840"/>
    </source>
</evidence>
<gene>
    <name evidence="10" type="ORF">NLS_LOCUS4350</name>
</gene>
<protein>
    <recommendedName>
        <fullName evidence="1">non-specific serine/threonine protein kinase</fullName>
        <ecNumber evidence="1">2.7.11.1</ecNumber>
    </recommendedName>
</protein>
<dbReference type="Proteomes" id="UP000277928">
    <property type="component" value="Unassembled WGS sequence"/>
</dbReference>
<evidence type="ECO:0000256" key="3">
    <source>
        <dbReference type="ARBA" id="ARBA00022679"/>
    </source>
</evidence>
<evidence type="ECO:0000259" key="9">
    <source>
        <dbReference type="PROSITE" id="PS50011"/>
    </source>
</evidence>
<evidence type="ECO:0000256" key="1">
    <source>
        <dbReference type="ARBA" id="ARBA00012513"/>
    </source>
</evidence>
<dbReference type="Gene3D" id="1.10.510.10">
    <property type="entry name" value="Transferase(Phosphotransferase) domain 1"/>
    <property type="match status" value="1"/>
</dbReference>
<keyword evidence="3" id="KW-0808">Transferase</keyword>
<dbReference type="PANTHER" id="PTHR43895:SF32">
    <property type="entry name" value="SERINE_THREONINE-PROTEIN KINASE CHK1"/>
    <property type="match status" value="1"/>
</dbReference>
<sequence length="418" mass="47850">MCDTASDDEVVKDTEFSWNSLKSEIDSFSCLSEISILEQALTTDVQSDDAGDEDDGQDGINLDHPESSALMVCHSEENEEVVDETLLPEKLRNKKWIIGNFLGKGSYFHVYQAYADGILLAIRKRHLLNRRNVLSTSSCREIEHEYQAQRKHVINVLSKIGCHDNIAAFLGFRRVGILWEMFVEYAAGGSLFHEIQIHRKQNRRLPEETITSRFRDLIRAVAYLHEHNIAHLDIKAENCLLTKWGSLKLSDFDYAVIFKSDTVVLPHKIGTKAYAPPERFISCINSLSFRVNPASLRTVPFFLQLRDLPSPRRPPCADVWSCGIILHLLIAFQTPWPGAHIDNCSYAEWHEYINRRRFGRIRGVFPLKLPVGTKSKFSELLENLLETSEDRRIKIAEVVDICWLKNEAHCKPFVVGEN</sequence>
<accession>A0A3P6STA2</accession>
<dbReference type="OMA" id="EMFVEYA"/>
<keyword evidence="4" id="KW-0547">Nucleotide-binding</keyword>
<keyword evidence="2" id="KW-0723">Serine/threonine-protein kinase</keyword>
<evidence type="ECO:0000256" key="5">
    <source>
        <dbReference type="ARBA" id="ARBA00022777"/>
    </source>
</evidence>
<dbReference type="EMBL" id="UYRX01000276">
    <property type="protein sequence ID" value="VDK79092.1"/>
    <property type="molecule type" value="Genomic_DNA"/>
</dbReference>
<dbReference type="GO" id="GO:0007165">
    <property type="term" value="P:signal transduction"/>
    <property type="evidence" value="ECO:0007669"/>
    <property type="project" value="TreeGrafter"/>
</dbReference>
<dbReference type="SUPFAM" id="SSF56112">
    <property type="entry name" value="Protein kinase-like (PK-like)"/>
    <property type="match status" value="1"/>
</dbReference>
<dbReference type="EC" id="2.7.11.1" evidence="1"/>
<evidence type="ECO:0000256" key="7">
    <source>
        <dbReference type="ARBA" id="ARBA00047899"/>
    </source>
</evidence>
<evidence type="ECO:0000256" key="8">
    <source>
        <dbReference type="ARBA" id="ARBA00048679"/>
    </source>
</evidence>
<keyword evidence="11" id="KW-1185">Reference proteome</keyword>
<keyword evidence="5" id="KW-0418">Kinase</keyword>
<dbReference type="GO" id="GO:0004674">
    <property type="term" value="F:protein serine/threonine kinase activity"/>
    <property type="evidence" value="ECO:0007669"/>
    <property type="project" value="UniProtKB-KW"/>
</dbReference>
<reference evidence="10 11" key="1">
    <citation type="submission" date="2018-08" db="EMBL/GenBank/DDBJ databases">
        <authorList>
            <person name="Laetsch R D."/>
            <person name="Stevens L."/>
            <person name="Kumar S."/>
            <person name="Blaxter L. M."/>
        </authorList>
    </citation>
    <scope>NUCLEOTIDE SEQUENCE [LARGE SCALE GENOMIC DNA]</scope>
</reference>
<evidence type="ECO:0000313" key="10">
    <source>
        <dbReference type="EMBL" id="VDK79092.1"/>
    </source>
</evidence>
<evidence type="ECO:0000256" key="4">
    <source>
        <dbReference type="ARBA" id="ARBA00022741"/>
    </source>
</evidence>
<proteinExistence type="predicted"/>
<dbReference type="Pfam" id="PF00069">
    <property type="entry name" value="Pkinase"/>
    <property type="match status" value="1"/>
</dbReference>
<dbReference type="STRING" id="42156.A0A3P6STA2"/>
<feature type="domain" description="Protein kinase" evidence="9">
    <location>
        <begin position="96"/>
        <end position="414"/>
    </location>
</feature>
<evidence type="ECO:0000313" key="11">
    <source>
        <dbReference type="Proteomes" id="UP000277928"/>
    </source>
</evidence>
<evidence type="ECO:0000256" key="2">
    <source>
        <dbReference type="ARBA" id="ARBA00022527"/>
    </source>
</evidence>
<dbReference type="PANTHER" id="PTHR43895">
    <property type="entry name" value="CALCIUM/CALMODULIN-DEPENDENT PROTEIN KINASE KINASE-RELATED"/>
    <property type="match status" value="1"/>
</dbReference>
<dbReference type="Gene3D" id="3.30.200.20">
    <property type="entry name" value="Phosphorylase Kinase, domain 1"/>
    <property type="match status" value="1"/>
</dbReference>
<dbReference type="AlphaFoldDB" id="A0A3P6STA2"/>
<name>A0A3P6STA2_LITSI</name>
<dbReference type="InterPro" id="IPR011009">
    <property type="entry name" value="Kinase-like_dom_sf"/>
</dbReference>
<dbReference type="PROSITE" id="PS50011">
    <property type="entry name" value="PROTEIN_KINASE_DOM"/>
    <property type="match status" value="1"/>
</dbReference>
<keyword evidence="6" id="KW-0067">ATP-binding</keyword>
<comment type="catalytic activity">
    <reaction evidence="7">
        <text>L-threonyl-[protein] + ATP = O-phospho-L-threonyl-[protein] + ADP + H(+)</text>
        <dbReference type="Rhea" id="RHEA:46608"/>
        <dbReference type="Rhea" id="RHEA-COMP:11060"/>
        <dbReference type="Rhea" id="RHEA-COMP:11605"/>
        <dbReference type="ChEBI" id="CHEBI:15378"/>
        <dbReference type="ChEBI" id="CHEBI:30013"/>
        <dbReference type="ChEBI" id="CHEBI:30616"/>
        <dbReference type="ChEBI" id="CHEBI:61977"/>
        <dbReference type="ChEBI" id="CHEBI:456216"/>
        <dbReference type="EC" id="2.7.11.1"/>
    </reaction>
</comment>
<dbReference type="OrthoDB" id="5836549at2759"/>
<comment type="catalytic activity">
    <reaction evidence="8">
        <text>L-seryl-[protein] + ATP = O-phospho-L-seryl-[protein] + ADP + H(+)</text>
        <dbReference type="Rhea" id="RHEA:17989"/>
        <dbReference type="Rhea" id="RHEA-COMP:9863"/>
        <dbReference type="Rhea" id="RHEA-COMP:11604"/>
        <dbReference type="ChEBI" id="CHEBI:15378"/>
        <dbReference type="ChEBI" id="CHEBI:29999"/>
        <dbReference type="ChEBI" id="CHEBI:30616"/>
        <dbReference type="ChEBI" id="CHEBI:83421"/>
        <dbReference type="ChEBI" id="CHEBI:456216"/>
        <dbReference type="EC" id="2.7.11.1"/>
    </reaction>
</comment>
<dbReference type="PROSITE" id="PS00108">
    <property type="entry name" value="PROTEIN_KINASE_ST"/>
    <property type="match status" value="1"/>
</dbReference>
<dbReference type="SMART" id="SM00220">
    <property type="entry name" value="S_TKc"/>
    <property type="match status" value="1"/>
</dbReference>
<dbReference type="InterPro" id="IPR008271">
    <property type="entry name" value="Ser/Thr_kinase_AS"/>
</dbReference>
<organism evidence="10 11">
    <name type="scientific">Litomosoides sigmodontis</name>
    <name type="common">Filarial nematode worm</name>
    <dbReference type="NCBI Taxonomy" id="42156"/>
    <lineage>
        <taxon>Eukaryota</taxon>
        <taxon>Metazoa</taxon>
        <taxon>Ecdysozoa</taxon>
        <taxon>Nematoda</taxon>
        <taxon>Chromadorea</taxon>
        <taxon>Rhabditida</taxon>
        <taxon>Spirurina</taxon>
        <taxon>Spiruromorpha</taxon>
        <taxon>Filarioidea</taxon>
        <taxon>Onchocercidae</taxon>
        <taxon>Litomosoides</taxon>
    </lineage>
</organism>
<dbReference type="InterPro" id="IPR000719">
    <property type="entry name" value="Prot_kinase_dom"/>
</dbReference>
<dbReference type="GO" id="GO:0005524">
    <property type="term" value="F:ATP binding"/>
    <property type="evidence" value="ECO:0007669"/>
    <property type="project" value="UniProtKB-KW"/>
</dbReference>